<evidence type="ECO:0000256" key="1">
    <source>
        <dbReference type="ARBA" id="ARBA00022490"/>
    </source>
</evidence>
<keyword evidence="1 5" id="KW-0963">Cytoplasm</keyword>
<dbReference type="InterPro" id="IPR038416">
    <property type="entry name" value="Ribosom_S30AE_C_sf"/>
</dbReference>
<dbReference type="AlphaFoldDB" id="G3BMI1"/>
<dbReference type="NCBIfam" id="TIGR00741">
    <property type="entry name" value="yfiA"/>
    <property type="match status" value="1"/>
</dbReference>
<proteinExistence type="inferred from homology"/>
<dbReference type="InterPro" id="IPR003489">
    <property type="entry name" value="RHF/RaiA"/>
</dbReference>
<dbReference type="GO" id="GO:0045900">
    <property type="term" value="P:negative regulation of translational elongation"/>
    <property type="evidence" value="ECO:0007669"/>
    <property type="project" value="TreeGrafter"/>
</dbReference>
<evidence type="ECO:0000259" key="6">
    <source>
        <dbReference type="Pfam" id="PF16321"/>
    </source>
</evidence>
<feature type="domain" description="Sigma 54 modulation/S30EA ribosomal protein C-terminal" evidence="6">
    <location>
        <begin position="124"/>
        <end position="178"/>
    </location>
</feature>
<evidence type="ECO:0000256" key="2">
    <source>
        <dbReference type="ARBA" id="ARBA00022845"/>
    </source>
</evidence>
<dbReference type="FunFam" id="3.30.505.50:FF:000001">
    <property type="entry name" value="Ribosome hibernation promoting factor"/>
    <property type="match status" value="1"/>
</dbReference>
<dbReference type="InterPro" id="IPR050574">
    <property type="entry name" value="HPF/YfiA_ribosome-assoc"/>
</dbReference>
<dbReference type="InterPro" id="IPR034694">
    <property type="entry name" value="HPF_long/plastid"/>
</dbReference>
<accession>G3BMI1</accession>
<comment type="subcellular location">
    <subcellularLocation>
        <location evidence="5">Cytoplasm</location>
    </subcellularLocation>
</comment>
<sequence>MNLIIRGKQFELTDSIESYIRKKMKKLQKYFDQIMEAVATVSVEKNRHIFEVTLQAKKAIIRAEEESDNIYTSIDRVVEKLERQLIKYKEKLYYKYNNEYNKIKEANITEQEKSDIIAKADDKDIKIVKTKKFVLKPMSPEEASLQMELLGHSFYVFNNEETDQINVIYKRKDGNFGLIEPEL</sequence>
<evidence type="ECO:0000313" key="7">
    <source>
        <dbReference type="EMBL" id="ADM94946.1"/>
    </source>
</evidence>
<name>G3BMI1_9BACT</name>
<reference evidence="7" key="1">
    <citation type="submission" date="2009-11" db="EMBL/GenBank/DDBJ databases">
        <title>Microbial diversity profiles of fluids from low-temperature petroleum reservoirs with and without exogenous water perturbation.</title>
        <authorList>
            <person name="Pham V.D."/>
            <person name="Hnatow L.L."/>
            <person name="Zhang S."/>
            <person name="Fallon R.D."/>
            <person name="DeLong E.F."/>
            <person name="Keeler S.J."/>
        </authorList>
    </citation>
    <scope>NUCLEOTIDE SEQUENCE</scope>
</reference>
<dbReference type="Gene3D" id="3.30.160.100">
    <property type="entry name" value="Ribosome hibernation promotion factor-like"/>
    <property type="match status" value="1"/>
</dbReference>
<dbReference type="EMBL" id="GU180079">
    <property type="protein sequence ID" value="ADM94946.1"/>
    <property type="molecule type" value="Genomic_DNA"/>
</dbReference>
<dbReference type="GO" id="GO:0043024">
    <property type="term" value="F:ribosomal small subunit binding"/>
    <property type="evidence" value="ECO:0007669"/>
    <property type="project" value="TreeGrafter"/>
</dbReference>
<dbReference type="Pfam" id="PF16321">
    <property type="entry name" value="Ribosom_S30AE_C"/>
    <property type="match status" value="1"/>
</dbReference>
<keyword evidence="2 5" id="KW-0810">Translation regulation</keyword>
<dbReference type="GO" id="GO:0022627">
    <property type="term" value="C:cytosolic small ribosomal subunit"/>
    <property type="evidence" value="ECO:0007669"/>
    <property type="project" value="TreeGrafter"/>
</dbReference>
<dbReference type="PANTHER" id="PTHR33231">
    <property type="entry name" value="30S RIBOSOMAL PROTEIN"/>
    <property type="match status" value="1"/>
</dbReference>
<gene>
    <name evidence="5" type="primary">hpf</name>
</gene>
<evidence type="ECO:0000256" key="5">
    <source>
        <dbReference type="HAMAP-Rule" id="MF_00839"/>
    </source>
</evidence>
<organism evidence="7">
    <name type="scientific">uncultured Atribacterota bacterium</name>
    <dbReference type="NCBI Taxonomy" id="263865"/>
    <lineage>
        <taxon>Bacteria</taxon>
        <taxon>Pseudomonadati</taxon>
        <taxon>Atribacterota</taxon>
        <taxon>environmental samples</taxon>
    </lineage>
</organism>
<evidence type="ECO:0000256" key="4">
    <source>
        <dbReference type="ARBA" id="ARBA00041148"/>
    </source>
</evidence>
<comment type="function">
    <text evidence="5">Required for dimerization of active 70S ribosomes into 100S ribosomes in stationary phase; 100S ribosomes are translationally inactive and sometimes present during exponential growth.</text>
</comment>
<evidence type="ECO:0000256" key="3">
    <source>
        <dbReference type="ARBA" id="ARBA00038695"/>
    </source>
</evidence>
<comment type="subunit">
    <text evidence="5">Interacts with 100S ribosomes.</text>
</comment>
<dbReference type="InterPro" id="IPR036567">
    <property type="entry name" value="RHF-like"/>
</dbReference>
<dbReference type="CDD" id="cd00552">
    <property type="entry name" value="RaiA"/>
    <property type="match status" value="1"/>
</dbReference>
<dbReference type="HAMAP" id="MF_00839">
    <property type="entry name" value="HPF"/>
    <property type="match status" value="1"/>
</dbReference>
<protein>
    <recommendedName>
        <fullName evidence="4 5">Ribosome hibernation promoting factor</fullName>
        <shortName evidence="5">HPF</shortName>
    </recommendedName>
</protein>
<dbReference type="Pfam" id="PF02482">
    <property type="entry name" value="Ribosomal_S30AE"/>
    <property type="match status" value="1"/>
</dbReference>
<dbReference type="SUPFAM" id="SSF69754">
    <property type="entry name" value="Ribosome binding protein Y (YfiA homologue)"/>
    <property type="match status" value="1"/>
</dbReference>
<comment type="similarity">
    <text evidence="5">Belongs to the HPF/YfiA ribosome-associated protein family. Long HPF subfamily.</text>
</comment>
<dbReference type="PANTHER" id="PTHR33231:SF1">
    <property type="entry name" value="30S RIBOSOMAL PROTEIN"/>
    <property type="match status" value="1"/>
</dbReference>
<comment type="subunit">
    <text evidence="3">Associates exclusively with 100S ribosomes, which are dimers of 70S ribosomes.</text>
</comment>
<dbReference type="Gene3D" id="3.30.505.50">
    <property type="entry name" value="Sigma 54 modulation/S30EA ribosomal protein, C-terminal domain"/>
    <property type="match status" value="1"/>
</dbReference>
<dbReference type="InterPro" id="IPR032528">
    <property type="entry name" value="Ribosom_S30AE_C"/>
</dbReference>